<protein>
    <submittedName>
        <fullName evidence="1">Uncharacterized protein</fullName>
    </submittedName>
</protein>
<dbReference type="GeneID" id="91095979"/>
<dbReference type="RefSeq" id="XP_066077139.1">
    <property type="nucleotide sequence ID" value="XM_066221042.1"/>
</dbReference>
<gene>
    <name evidence="1" type="ORF">L201_005309</name>
</gene>
<keyword evidence="2" id="KW-1185">Reference proteome</keyword>
<sequence length="231" mass="25848">MGFDLDDLENHQTYNLISGSQHDNGLVIIHQYTNGDDALEPDFHIALPVKNIKELLNSHASGEASSVSSAIADELIDGVRTLKPNNWFPRTCMWRAPWGHQFRDYWGDTYGTKIAAAQSAGGDRGGIIVTVRDFNERLFHQSVNIDNPFSPLGCDLSGRSDEIVAPNGPTEYLEPEDFFSDYQEATSERIGHLQHQGRLDMLDTSGTLEEFFDGTRLVIFNRVGVKVDEYV</sequence>
<proteinExistence type="predicted"/>
<accession>A0AAX4JY94</accession>
<dbReference type="Proteomes" id="UP001355207">
    <property type="component" value="Chromosome 7"/>
</dbReference>
<evidence type="ECO:0000313" key="1">
    <source>
        <dbReference type="EMBL" id="WWC90376.1"/>
    </source>
</evidence>
<dbReference type="EMBL" id="CP144104">
    <property type="protein sequence ID" value="WWC90376.1"/>
    <property type="molecule type" value="Genomic_DNA"/>
</dbReference>
<organism evidence="1 2">
    <name type="scientific">Kwoniella dendrophila CBS 6074</name>
    <dbReference type="NCBI Taxonomy" id="1295534"/>
    <lineage>
        <taxon>Eukaryota</taxon>
        <taxon>Fungi</taxon>
        <taxon>Dikarya</taxon>
        <taxon>Basidiomycota</taxon>
        <taxon>Agaricomycotina</taxon>
        <taxon>Tremellomycetes</taxon>
        <taxon>Tremellales</taxon>
        <taxon>Cryptococcaceae</taxon>
        <taxon>Kwoniella</taxon>
    </lineage>
</organism>
<reference evidence="1 2" key="1">
    <citation type="submission" date="2024-01" db="EMBL/GenBank/DDBJ databases">
        <title>Comparative genomics of Cryptococcus and Kwoniella reveals pathogenesis evolution and contrasting modes of karyotype evolution via chromosome fusion or intercentromeric recombination.</title>
        <authorList>
            <person name="Coelho M.A."/>
            <person name="David-Palma M."/>
            <person name="Shea T."/>
            <person name="Bowers K."/>
            <person name="McGinley-Smith S."/>
            <person name="Mohammad A.W."/>
            <person name="Gnirke A."/>
            <person name="Yurkov A.M."/>
            <person name="Nowrousian M."/>
            <person name="Sun S."/>
            <person name="Cuomo C.A."/>
            <person name="Heitman J."/>
        </authorList>
    </citation>
    <scope>NUCLEOTIDE SEQUENCE [LARGE SCALE GENOMIC DNA]</scope>
    <source>
        <strain evidence="1 2">CBS 6074</strain>
    </source>
</reference>
<dbReference type="AlphaFoldDB" id="A0AAX4JY94"/>
<evidence type="ECO:0000313" key="2">
    <source>
        <dbReference type="Proteomes" id="UP001355207"/>
    </source>
</evidence>
<name>A0AAX4JY94_9TREE</name>